<dbReference type="InterPro" id="IPR006822">
    <property type="entry name" value="Coatomer_esu"/>
</dbReference>
<keyword evidence="10 11" id="KW-0968">Cytoplasmic vesicle</keyword>
<dbReference type="OrthoDB" id="310217at2759"/>
<dbReference type="PANTHER" id="PTHR10805:SF0">
    <property type="entry name" value="COATOMER SUBUNIT EPSILON"/>
    <property type="match status" value="1"/>
</dbReference>
<comment type="function">
    <text evidence="11">The coatomer is a cytosolic protein complex that binds to dilysine motifs and reversibly associates with Golgi non-clathrin-coated vesicles, which further mediate biosynthetic protein transport from the ER, via the Golgi up to the trans Golgi network. The coatomer complex is required for budding from Golgi membranes, and is essential for the retrograde Golgi-to-ER transport of dilysine-tagged proteins.</text>
</comment>
<evidence type="ECO:0000256" key="4">
    <source>
        <dbReference type="ARBA" id="ARBA00022448"/>
    </source>
</evidence>
<evidence type="ECO:0000256" key="10">
    <source>
        <dbReference type="ARBA" id="ARBA00023329"/>
    </source>
</evidence>
<name>A0A077WRB0_9FUNG</name>
<evidence type="ECO:0000313" key="12">
    <source>
        <dbReference type="EMBL" id="CDS09222.1"/>
    </source>
</evidence>
<evidence type="ECO:0000256" key="1">
    <source>
        <dbReference type="ARBA" id="ARBA00004255"/>
    </source>
</evidence>
<accession>A0A077WRB0</accession>
<dbReference type="EMBL" id="LK023330">
    <property type="protein sequence ID" value="CDS09222.1"/>
    <property type="molecule type" value="Genomic_DNA"/>
</dbReference>
<sequence length="307" mass="33929">MDEDSVLFGIRNAFALGNYQLVINEVSSSRVLQSPAAKLEAQTLLYRSYVAQGKYNLVINDISEANAEGPLKAVRLLAVYLNAKQKNQTDICETTLQQAMQLLEEGANRVEQTVQVAVATILVHDGKTDEALKVLHSRTKKLECTALAVQIYLQMDRVDLARKEVAHAKSWAEDALLLQLMEAWVGLRVGGEKYQEAFYIFEEFGQTNTEPSIKVLNGQAAANIALGRYPEAESVLMEALNKNSDDPETLINMIVCANLTGKPTDVVNRYISQLREAAPHHAFLQELDLKSNAFDQAAAKFALVDSS</sequence>
<evidence type="ECO:0000256" key="2">
    <source>
        <dbReference type="ARBA" id="ARBA00004347"/>
    </source>
</evidence>
<dbReference type="PIRSF" id="PIRSF016478">
    <property type="entry name" value="Coatomer_esu"/>
    <property type="match status" value="1"/>
</dbReference>
<reference evidence="12" key="1">
    <citation type="journal article" date="2014" name="Genome Announc.">
        <title>De novo whole-genome sequence and genome annotation of Lichtheimia ramosa.</title>
        <authorList>
            <person name="Linde J."/>
            <person name="Schwartze V."/>
            <person name="Binder U."/>
            <person name="Lass-Florl C."/>
            <person name="Voigt K."/>
            <person name="Horn F."/>
        </authorList>
    </citation>
    <scope>NUCLEOTIDE SEQUENCE</scope>
    <source>
        <strain evidence="12">JMRC FSU:6197</strain>
    </source>
</reference>
<dbReference type="GO" id="GO:0030126">
    <property type="term" value="C:COPI vesicle coat"/>
    <property type="evidence" value="ECO:0007669"/>
    <property type="project" value="TreeGrafter"/>
</dbReference>
<dbReference type="Pfam" id="PF04733">
    <property type="entry name" value="Coatomer_E"/>
    <property type="match status" value="1"/>
</dbReference>
<dbReference type="AlphaFoldDB" id="A0A077WRB0"/>
<keyword evidence="8 11" id="KW-0333">Golgi apparatus</keyword>
<evidence type="ECO:0000256" key="8">
    <source>
        <dbReference type="ARBA" id="ARBA00023034"/>
    </source>
</evidence>
<evidence type="ECO:0000256" key="9">
    <source>
        <dbReference type="ARBA" id="ARBA00023136"/>
    </source>
</evidence>
<evidence type="ECO:0000256" key="6">
    <source>
        <dbReference type="ARBA" id="ARBA00022892"/>
    </source>
</evidence>
<dbReference type="GO" id="GO:0006891">
    <property type="term" value="P:intra-Golgi vesicle-mediated transport"/>
    <property type="evidence" value="ECO:0007669"/>
    <property type="project" value="TreeGrafter"/>
</dbReference>
<keyword evidence="6 11" id="KW-0931">ER-Golgi transport</keyword>
<keyword evidence="7 11" id="KW-0653">Protein transport</keyword>
<evidence type="ECO:0000256" key="3">
    <source>
        <dbReference type="ARBA" id="ARBA00008827"/>
    </source>
</evidence>
<dbReference type="GO" id="GO:0015031">
    <property type="term" value="P:protein transport"/>
    <property type="evidence" value="ECO:0007669"/>
    <property type="project" value="UniProtKB-UniRule"/>
</dbReference>
<keyword evidence="5 11" id="KW-0963">Cytoplasm</keyword>
<gene>
    <name evidence="12" type="ORF">LRAMOSA10582</name>
</gene>
<keyword evidence="4 11" id="KW-0813">Transport</keyword>
<evidence type="ECO:0000256" key="7">
    <source>
        <dbReference type="ARBA" id="ARBA00022927"/>
    </source>
</evidence>
<dbReference type="PANTHER" id="PTHR10805">
    <property type="entry name" value="COATOMER SUBUNIT EPSILON"/>
    <property type="match status" value="1"/>
</dbReference>
<dbReference type="GO" id="GO:0005198">
    <property type="term" value="F:structural molecule activity"/>
    <property type="evidence" value="ECO:0007669"/>
    <property type="project" value="UniProtKB-UniRule"/>
</dbReference>
<keyword evidence="9 11" id="KW-0472">Membrane</keyword>
<comment type="similarity">
    <text evidence="3 11">Belongs to the COPE family.</text>
</comment>
<evidence type="ECO:0000256" key="11">
    <source>
        <dbReference type="PIRNR" id="PIRNR016478"/>
    </source>
</evidence>
<dbReference type="GO" id="GO:0006890">
    <property type="term" value="P:retrograde vesicle-mediated transport, Golgi to endoplasmic reticulum"/>
    <property type="evidence" value="ECO:0007669"/>
    <property type="project" value="UniProtKB-UniRule"/>
</dbReference>
<protein>
    <recommendedName>
        <fullName evidence="11">Coatomer subunit epsilon</fullName>
    </recommendedName>
</protein>
<dbReference type="GO" id="GO:0006888">
    <property type="term" value="P:endoplasmic reticulum to Golgi vesicle-mediated transport"/>
    <property type="evidence" value="ECO:0007669"/>
    <property type="project" value="TreeGrafter"/>
</dbReference>
<dbReference type="GO" id="GO:0000139">
    <property type="term" value="C:Golgi membrane"/>
    <property type="evidence" value="ECO:0007669"/>
    <property type="project" value="UniProtKB-SubCell"/>
</dbReference>
<dbReference type="Gene3D" id="1.25.40.10">
    <property type="entry name" value="Tetratricopeptide repeat domain"/>
    <property type="match status" value="1"/>
</dbReference>
<organism evidence="12">
    <name type="scientific">Lichtheimia ramosa</name>
    <dbReference type="NCBI Taxonomy" id="688394"/>
    <lineage>
        <taxon>Eukaryota</taxon>
        <taxon>Fungi</taxon>
        <taxon>Fungi incertae sedis</taxon>
        <taxon>Mucoromycota</taxon>
        <taxon>Mucoromycotina</taxon>
        <taxon>Mucoromycetes</taxon>
        <taxon>Mucorales</taxon>
        <taxon>Lichtheimiaceae</taxon>
        <taxon>Lichtheimia</taxon>
    </lineage>
</organism>
<dbReference type="SUPFAM" id="SSF48452">
    <property type="entry name" value="TPR-like"/>
    <property type="match status" value="1"/>
</dbReference>
<evidence type="ECO:0000256" key="5">
    <source>
        <dbReference type="ARBA" id="ARBA00022490"/>
    </source>
</evidence>
<dbReference type="InterPro" id="IPR011990">
    <property type="entry name" value="TPR-like_helical_dom_sf"/>
</dbReference>
<proteinExistence type="inferred from homology"/>
<comment type="subcellular location">
    <subcellularLocation>
        <location evidence="2">Cytoplasmic vesicle</location>
        <location evidence="2">COPI-coated vesicle membrane</location>
        <topology evidence="2">Peripheral membrane protein</topology>
        <orientation evidence="2">Cytoplasmic side</orientation>
    </subcellularLocation>
    <subcellularLocation>
        <location evidence="1">Golgi apparatus membrane</location>
        <topology evidence="1">Peripheral membrane protein</topology>
        <orientation evidence="1">Cytoplasmic side</orientation>
    </subcellularLocation>
</comment>